<name>A0A8J2MV09_9PLEO</name>
<organism evidence="2 3">
    <name type="scientific">Alternaria atra</name>
    <dbReference type="NCBI Taxonomy" id="119953"/>
    <lineage>
        <taxon>Eukaryota</taxon>
        <taxon>Fungi</taxon>
        <taxon>Dikarya</taxon>
        <taxon>Ascomycota</taxon>
        <taxon>Pezizomycotina</taxon>
        <taxon>Dothideomycetes</taxon>
        <taxon>Pleosporomycetidae</taxon>
        <taxon>Pleosporales</taxon>
        <taxon>Pleosporineae</taxon>
        <taxon>Pleosporaceae</taxon>
        <taxon>Alternaria</taxon>
        <taxon>Alternaria sect. Ulocladioides</taxon>
    </lineage>
</organism>
<reference evidence="2" key="1">
    <citation type="submission" date="2021-05" db="EMBL/GenBank/DDBJ databases">
        <authorList>
            <person name="Stam R."/>
        </authorList>
    </citation>
    <scope>NUCLEOTIDE SEQUENCE</scope>
    <source>
        <strain evidence="2">CS162</strain>
    </source>
</reference>
<dbReference type="PANTHER" id="PTHR35569:SF1">
    <property type="entry name" value="CYANAMIDE HYDRATASE DDI2-RELATED"/>
    <property type="match status" value="1"/>
</dbReference>
<dbReference type="InterPro" id="IPR017771">
    <property type="entry name" value="Cyanamide_hydratase_HD"/>
</dbReference>
<dbReference type="Gene3D" id="1.10.3210.10">
    <property type="entry name" value="Hypothetical protein af1432"/>
    <property type="match status" value="1"/>
</dbReference>
<dbReference type="RefSeq" id="XP_043164035.1">
    <property type="nucleotide sequence ID" value="XM_043308100.1"/>
</dbReference>
<evidence type="ECO:0000313" key="3">
    <source>
        <dbReference type="Proteomes" id="UP000676310"/>
    </source>
</evidence>
<dbReference type="GeneID" id="67016796"/>
<dbReference type="NCBIfam" id="TIGR03401">
    <property type="entry name" value="cyanamide_fam"/>
    <property type="match status" value="1"/>
</dbReference>
<dbReference type="AlphaFoldDB" id="A0A8J2MV09"/>
<evidence type="ECO:0000313" key="2">
    <source>
        <dbReference type="EMBL" id="CAG5139518.1"/>
    </source>
</evidence>
<gene>
    <name evidence="2" type="ORF">ALTATR162_LOCUS506</name>
</gene>
<comment type="caution">
    <text evidence="2">The sequence shown here is derived from an EMBL/GenBank/DDBJ whole genome shotgun (WGS) entry which is preliminary data.</text>
</comment>
<accession>A0A8J2MV09</accession>
<feature type="domain" description="HD" evidence="1">
    <location>
        <begin position="65"/>
        <end position="176"/>
    </location>
</feature>
<sequence length="242" mass="27514">MSHQQQLDIRKYGWTAVPRDRSNVPSADDVLGTVGGITDLEKLWPITDVTIKAREYAKNELRTETYNHSLRVFCYGYQMIVQHFPDWISSAFFETWALTCLFHDIGTTPQNMSSTHMSFEFQGGFIALTKLQEFGAPKVQAESVAEATIRHQDPGQTGTISAMGQLIQIATEFERDNMGWQPHLVNREVIDAVTRQLPRLGWSNCFSTQIQKEIEEKPWCHTTAIPNFAEAVAGNELMKPYE</sequence>
<protein>
    <recommendedName>
        <fullName evidence="1">HD domain-containing protein</fullName>
    </recommendedName>
</protein>
<dbReference type="PANTHER" id="PTHR35569">
    <property type="entry name" value="CYANAMIDE HYDRATASE DDI2-RELATED"/>
    <property type="match status" value="1"/>
</dbReference>
<dbReference type="SUPFAM" id="SSF109604">
    <property type="entry name" value="HD-domain/PDEase-like"/>
    <property type="match status" value="1"/>
</dbReference>
<dbReference type="PROSITE" id="PS51831">
    <property type="entry name" value="HD"/>
    <property type="match status" value="1"/>
</dbReference>
<proteinExistence type="predicted"/>
<dbReference type="Pfam" id="PF01966">
    <property type="entry name" value="HD"/>
    <property type="match status" value="1"/>
</dbReference>
<evidence type="ECO:0000259" key="1">
    <source>
        <dbReference type="PROSITE" id="PS51831"/>
    </source>
</evidence>
<dbReference type="EMBL" id="CAJRGZ010000015">
    <property type="protein sequence ID" value="CAG5139518.1"/>
    <property type="molecule type" value="Genomic_DNA"/>
</dbReference>
<keyword evidence="3" id="KW-1185">Reference proteome</keyword>
<dbReference type="InterPro" id="IPR006674">
    <property type="entry name" value="HD_domain"/>
</dbReference>
<dbReference type="Proteomes" id="UP000676310">
    <property type="component" value="Unassembled WGS sequence"/>
</dbReference>
<dbReference type="OrthoDB" id="409121at2759"/>